<dbReference type="Proteomes" id="UP000814033">
    <property type="component" value="Unassembled WGS sequence"/>
</dbReference>
<protein>
    <submittedName>
        <fullName evidence="1">Uncharacterized protein</fullName>
    </submittedName>
</protein>
<keyword evidence="2" id="KW-1185">Reference proteome</keyword>
<evidence type="ECO:0000313" key="2">
    <source>
        <dbReference type="Proteomes" id="UP000814033"/>
    </source>
</evidence>
<evidence type="ECO:0000313" key="1">
    <source>
        <dbReference type="EMBL" id="KAI0040781.1"/>
    </source>
</evidence>
<reference evidence="1" key="1">
    <citation type="submission" date="2021-02" db="EMBL/GenBank/DDBJ databases">
        <authorList>
            <consortium name="DOE Joint Genome Institute"/>
            <person name="Ahrendt S."/>
            <person name="Looney B.P."/>
            <person name="Miyauchi S."/>
            <person name="Morin E."/>
            <person name="Drula E."/>
            <person name="Courty P.E."/>
            <person name="Chicoki N."/>
            <person name="Fauchery L."/>
            <person name="Kohler A."/>
            <person name="Kuo A."/>
            <person name="Labutti K."/>
            <person name="Pangilinan J."/>
            <person name="Lipzen A."/>
            <person name="Riley R."/>
            <person name="Andreopoulos W."/>
            <person name="He G."/>
            <person name="Johnson J."/>
            <person name="Barry K.W."/>
            <person name="Grigoriev I.V."/>
            <person name="Nagy L."/>
            <person name="Hibbett D."/>
            <person name="Henrissat B."/>
            <person name="Matheny P.B."/>
            <person name="Labbe J."/>
            <person name="Martin F."/>
        </authorList>
    </citation>
    <scope>NUCLEOTIDE SEQUENCE</scope>
    <source>
        <strain evidence="1">FP105234-sp</strain>
    </source>
</reference>
<proteinExistence type="predicted"/>
<comment type="caution">
    <text evidence="1">The sequence shown here is derived from an EMBL/GenBank/DDBJ whole genome shotgun (WGS) entry which is preliminary data.</text>
</comment>
<sequence length="70" mass="7738">MHETLTLWAVDFGRTCFLPSSFVSYALMTSPNVFVQRVARCVNYPKSANLHAMDAASGWLVIFGNNALAK</sequence>
<organism evidence="1 2">
    <name type="scientific">Auriscalpium vulgare</name>
    <dbReference type="NCBI Taxonomy" id="40419"/>
    <lineage>
        <taxon>Eukaryota</taxon>
        <taxon>Fungi</taxon>
        <taxon>Dikarya</taxon>
        <taxon>Basidiomycota</taxon>
        <taxon>Agaricomycotina</taxon>
        <taxon>Agaricomycetes</taxon>
        <taxon>Russulales</taxon>
        <taxon>Auriscalpiaceae</taxon>
        <taxon>Auriscalpium</taxon>
    </lineage>
</organism>
<name>A0ACB8R9H5_9AGAM</name>
<accession>A0ACB8R9H5</accession>
<reference evidence="1" key="2">
    <citation type="journal article" date="2022" name="New Phytol.">
        <title>Evolutionary transition to the ectomycorrhizal habit in the genomes of a hyperdiverse lineage of mushroom-forming fungi.</title>
        <authorList>
            <person name="Looney B."/>
            <person name="Miyauchi S."/>
            <person name="Morin E."/>
            <person name="Drula E."/>
            <person name="Courty P.E."/>
            <person name="Kohler A."/>
            <person name="Kuo A."/>
            <person name="LaButti K."/>
            <person name="Pangilinan J."/>
            <person name="Lipzen A."/>
            <person name="Riley R."/>
            <person name="Andreopoulos W."/>
            <person name="He G."/>
            <person name="Johnson J."/>
            <person name="Nolan M."/>
            <person name="Tritt A."/>
            <person name="Barry K.W."/>
            <person name="Grigoriev I.V."/>
            <person name="Nagy L.G."/>
            <person name="Hibbett D."/>
            <person name="Henrissat B."/>
            <person name="Matheny P.B."/>
            <person name="Labbe J."/>
            <person name="Martin F.M."/>
        </authorList>
    </citation>
    <scope>NUCLEOTIDE SEQUENCE</scope>
    <source>
        <strain evidence="1">FP105234-sp</strain>
    </source>
</reference>
<gene>
    <name evidence="1" type="ORF">FA95DRAFT_1502339</name>
</gene>
<dbReference type="EMBL" id="MU276168">
    <property type="protein sequence ID" value="KAI0040781.1"/>
    <property type="molecule type" value="Genomic_DNA"/>
</dbReference>